<sequence>MNPDQAATQASEAANMNMNTNDHDNMTSTSPVDQENDPLVASHSLIMSDDAKRVFEPPAHIAARFYRRPLNRRKSSAASSRRNSLSSTHSHTSSRSLRRASSQHHAIAQQLRRASILESRKARLADRAAHCEQVRLRAALLKSAPRGNGISSEEKALAAQLAREKYLAKVTAQCAEEVERAKQKAQDMKARKLEEERKNRQDMEDRLAEADKRRAEYQRNLHARRMRRASSQEKKLASVAEDIDIDKAGPAVVLDEDTAARRIQRTWRYRWRKAVVEGWMYSNITIEYMRLLSFEDVSRLITDDKILAATDRILTLFDLLSTPDGSSKSDTRSFLSAYLLLAHPVSVFGKLGQQENDLVAKAQELVVLFETAVCRLARWNRFYPSPTQTQELSQVYSTYTTAFTAWKARDSSTLIDTMIASFVELDAIWQTVQDDTLGNVADDYREGIRDNQVILLSRIRKLAGPDRADVLIKKAIRESRRRKGRRRTAAEVRPRVAESTSSETDAIATNESALDGVRQLSTSTETATTGPQSFSALFSPIPSNRVITHELAINKEYRVPTAKHSELRDQINRSLCDNMRDGIERGETATWTTAMAECIRGKLLGILKPGNSMHTLISEALESDHVYRQCTQGMFSYAKFFEFMASILPKLCAPFRDDQVKVLVEDLQNSTGDTTEMIEKLFRLLHFIDLLSLDYSNFLLMNAAPVLIREAAGYEQRMFAEDLQSGKITLANTTRWWRNCSVNALTEADRRDPEQIRLAIDRPTPTKIHIRGLVDLASSATVLEESAWPETLASDRERLLHIRRNFYRLVCIGASLLTTKNLMKRDVRAPWKPEASRLWDLTSKLSLESEDMAQQVSSVLLSSRSMPESSEKYLQAAVIRFCQQSSSGRLSDPVLKILAQRLRTHIFMRISASTSQERVRAASMASESLASAGLPEFVGHISDIVDIMGRLADVDFKAHGAWYEQIAQETQNAGDA</sequence>
<feature type="compositionally biased region" description="Polar residues" evidence="2">
    <location>
        <begin position="519"/>
        <end position="535"/>
    </location>
</feature>
<dbReference type="OrthoDB" id="276323at2759"/>
<feature type="compositionally biased region" description="Low complexity" evidence="2">
    <location>
        <begin position="15"/>
        <end position="30"/>
    </location>
</feature>
<evidence type="ECO:0000256" key="2">
    <source>
        <dbReference type="SAM" id="MobiDB-lite"/>
    </source>
</evidence>
<name>A0A2P7YEC3_9PEZI</name>
<dbReference type="STRING" id="40998.A0A2P7YEC3"/>
<gene>
    <name evidence="3" type="ORF">B9Z65_8635</name>
</gene>
<dbReference type="GO" id="GO:0010737">
    <property type="term" value="P:protein kinase A signaling"/>
    <property type="evidence" value="ECO:0007669"/>
    <property type="project" value="TreeGrafter"/>
</dbReference>
<reference evidence="3 4" key="1">
    <citation type="submission" date="2017-05" db="EMBL/GenBank/DDBJ databases">
        <title>Draft genome sequence of Elsinoe australis.</title>
        <authorList>
            <person name="Cheng Q."/>
        </authorList>
    </citation>
    <scope>NUCLEOTIDE SEQUENCE [LARGE SCALE GENOMIC DNA]</scope>
    <source>
        <strain evidence="3 4">NL1</strain>
    </source>
</reference>
<dbReference type="PANTHER" id="PTHR12832:SF18">
    <property type="entry name" value="IQ CALMODULIN-BINDING MOTIF DOMAIN PROTEIN (AFU_ORTHOLOGUE AFUA_1G08920)"/>
    <property type="match status" value="1"/>
</dbReference>
<evidence type="ECO:0000256" key="1">
    <source>
        <dbReference type="ARBA" id="ARBA00010954"/>
    </source>
</evidence>
<keyword evidence="4" id="KW-1185">Reference proteome</keyword>
<dbReference type="InterPro" id="IPR008862">
    <property type="entry name" value="Tcp11"/>
</dbReference>
<dbReference type="EMBL" id="NHZQ01000447">
    <property type="protein sequence ID" value="PSK34309.1"/>
    <property type="molecule type" value="Genomic_DNA"/>
</dbReference>
<proteinExistence type="inferred from homology"/>
<feature type="compositionally biased region" description="Low complexity" evidence="2">
    <location>
        <begin position="76"/>
        <end position="95"/>
    </location>
</feature>
<dbReference type="PANTHER" id="PTHR12832">
    <property type="entry name" value="TESTIS-SPECIFIC PROTEIN PBS13 T-COMPLEX 11"/>
    <property type="match status" value="1"/>
</dbReference>
<organism evidence="3 4">
    <name type="scientific">Elsinoe australis</name>
    <dbReference type="NCBI Taxonomy" id="40998"/>
    <lineage>
        <taxon>Eukaryota</taxon>
        <taxon>Fungi</taxon>
        <taxon>Dikarya</taxon>
        <taxon>Ascomycota</taxon>
        <taxon>Pezizomycotina</taxon>
        <taxon>Dothideomycetes</taxon>
        <taxon>Dothideomycetidae</taxon>
        <taxon>Myriangiales</taxon>
        <taxon>Elsinoaceae</taxon>
        <taxon>Elsinoe</taxon>
    </lineage>
</organism>
<accession>A0A2P7YEC3</accession>
<dbReference type="Pfam" id="PF05794">
    <property type="entry name" value="Tcp11"/>
    <property type="match status" value="1"/>
</dbReference>
<evidence type="ECO:0000313" key="3">
    <source>
        <dbReference type="EMBL" id="PSK34309.1"/>
    </source>
</evidence>
<evidence type="ECO:0000313" key="4">
    <source>
        <dbReference type="Proteomes" id="UP000243723"/>
    </source>
</evidence>
<feature type="compositionally biased region" description="Polar residues" evidence="2">
    <location>
        <begin position="498"/>
        <end position="512"/>
    </location>
</feature>
<feature type="compositionally biased region" description="Polar residues" evidence="2">
    <location>
        <begin position="1"/>
        <end position="14"/>
    </location>
</feature>
<feature type="region of interest" description="Disordered" evidence="2">
    <location>
        <begin position="189"/>
        <end position="211"/>
    </location>
</feature>
<comment type="similarity">
    <text evidence="1">Belongs to the TCP11 family.</text>
</comment>
<feature type="region of interest" description="Disordered" evidence="2">
    <location>
        <begin position="71"/>
        <end position="108"/>
    </location>
</feature>
<dbReference type="AlphaFoldDB" id="A0A2P7YEC3"/>
<dbReference type="Proteomes" id="UP000243723">
    <property type="component" value="Unassembled WGS sequence"/>
</dbReference>
<feature type="region of interest" description="Disordered" evidence="2">
    <location>
        <begin position="482"/>
        <end position="535"/>
    </location>
</feature>
<comment type="caution">
    <text evidence="3">The sequence shown here is derived from an EMBL/GenBank/DDBJ whole genome shotgun (WGS) entry which is preliminary data.</text>
</comment>
<feature type="region of interest" description="Disordered" evidence="2">
    <location>
        <begin position="1"/>
        <end position="36"/>
    </location>
</feature>
<protein>
    <submittedName>
        <fullName evidence="3">Uncharacterized protein</fullName>
    </submittedName>
</protein>